<dbReference type="PROSITE" id="PS50102">
    <property type="entry name" value="RRM"/>
    <property type="match status" value="1"/>
</dbReference>
<keyword evidence="5" id="KW-1185">Reference proteome</keyword>
<reference evidence="5" key="1">
    <citation type="journal article" date="2020" name="Nat. Commun.">
        <title>Genome sequence of the cluster root forming white lupin.</title>
        <authorList>
            <person name="Hufnagel B."/>
            <person name="Marques A."/>
            <person name="Soriano A."/>
            <person name="Marques L."/>
            <person name="Divol F."/>
            <person name="Doumas P."/>
            <person name="Sallet E."/>
            <person name="Mancinotti D."/>
            <person name="Carrere S."/>
            <person name="Marande W."/>
            <person name="Arribat S."/>
            <person name="Keller J."/>
            <person name="Huneau C."/>
            <person name="Blein T."/>
            <person name="Aime D."/>
            <person name="Laguerre M."/>
            <person name="Taylor J."/>
            <person name="Schubert V."/>
            <person name="Nelson M."/>
            <person name="Geu-Flores F."/>
            <person name="Crespi M."/>
            <person name="Gallardo-Guerrero K."/>
            <person name="Delaux P.-M."/>
            <person name="Salse J."/>
            <person name="Berges H."/>
            <person name="Guyot R."/>
            <person name="Gouzy J."/>
            <person name="Peret B."/>
        </authorList>
    </citation>
    <scope>NUCLEOTIDE SEQUENCE [LARGE SCALE GENOMIC DNA]</scope>
    <source>
        <strain evidence="5">cv. Amiga</strain>
    </source>
</reference>
<feature type="domain" description="RRM" evidence="3">
    <location>
        <begin position="195"/>
        <end position="268"/>
    </location>
</feature>
<organism evidence="4 5">
    <name type="scientific">Lupinus albus</name>
    <name type="common">White lupine</name>
    <name type="synonym">Lupinus termis</name>
    <dbReference type="NCBI Taxonomy" id="3870"/>
    <lineage>
        <taxon>Eukaryota</taxon>
        <taxon>Viridiplantae</taxon>
        <taxon>Streptophyta</taxon>
        <taxon>Embryophyta</taxon>
        <taxon>Tracheophyta</taxon>
        <taxon>Spermatophyta</taxon>
        <taxon>Magnoliopsida</taxon>
        <taxon>eudicotyledons</taxon>
        <taxon>Gunneridae</taxon>
        <taxon>Pentapetalae</taxon>
        <taxon>rosids</taxon>
        <taxon>fabids</taxon>
        <taxon>Fabales</taxon>
        <taxon>Fabaceae</taxon>
        <taxon>Papilionoideae</taxon>
        <taxon>50 kb inversion clade</taxon>
        <taxon>genistoids sensu lato</taxon>
        <taxon>core genistoids</taxon>
        <taxon>Genisteae</taxon>
        <taxon>Lupinus</taxon>
    </lineage>
</organism>
<accession>A0A6A4Q2B2</accession>
<dbReference type="Gene3D" id="3.30.70.330">
    <property type="match status" value="1"/>
</dbReference>
<dbReference type="Pfam" id="PF00076">
    <property type="entry name" value="RRM_1"/>
    <property type="match status" value="1"/>
</dbReference>
<dbReference type="GO" id="GO:0003723">
    <property type="term" value="F:RNA binding"/>
    <property type="evidence" value="ECO:0007669"/>
    <property type="project" value="UniProtKB-UniRule"/>
</dbReference>
<dbReference type="SUPFAM" id="SSF54928">
    <property type="entry name" value="RNA-binding domain, RBD"/>
    <property type="match status" value="1"/>
</dbReference>
<evidence type="ECO:0000313" key="4">
    <source>
        <dbReference type="EMBL" id="KAE9608245.1"/>
    </source>
</evidence>
<dbReference type="FunFam" id="3.30.70.330:FF:000063">
    <property type="entry name" value="MEI2-like protein 5 isoform 2"/>
    <property type="match status" value="1"/>
</dbReference>
<keyword evidence="1 2" id="KW-0694">RNA-binding</keyword>
<dbReference type="InterPro" id="IPR012677">
    <property type="entry name" value="Nucleotide-bd_a/b_plait_sf"/>
</dbReference>
<proteinExistence type="predicted"/>
<evidence type="ECO:0000259" key="3">
    <source>
        <dbReference type="PROSITE" id="PS50102"/>
    </source>
</evidence>
<dbReference type="OrthoDB" id="10265654at2759"/>
<comment type="caution">
    <text evidence="4">The sequence shown here is derived from an EMBL/GenBank/DDBJ whole genome shotgun (WGS) entry which is preliminary data.</text>
</comment>
<dbReference type="InterPro" id="IPR000504">
    <property type="entry name" value="RRM_dom"/>
</dbReference>
<dbReference type="EMBL" id="WOCE01000008">
    <property type="protein sequence ID" value="KAE9608245.1"/>
    <property type="molecule type" value="Genomic_DNA"/>
</dbReference>
<name>A0A6A4Q2B2_LUPAL</name>
<dbReference type="InterPro" id="IPR035979">
    <property type="entry name" value="RBD_domain_sf"/>
</dbReference>
<dbReference type="InterPro" id="IPR034453">
    <property type="entry name" value="MEI2-like_RRM1"/>
</dbReference>
<evidence type="ECO:0000256" key="1">
    <source>
        <dbReference type="ARBA" id="ARBA00022884"/>
    </source>
</evidence>
<sequence>MKKSLDPSSLGSSKIRSIINIPREAGQAAWDVLSGSDAYHASSDASLFSSSLPVLPHGKLNLNDTENSYQSIDDIASGFKKLHQDVEDNDSPGDVDSHAIGTMLPDDEEELLAGIMDDFDLSGLPCSLEDLEEYDLFGSGGGMELETDPHDSLSVGMSKLSFSDSTAGTGLPLYSIPNGVGAVAGEHPLGEHPSRTLFIRNINSNVEDSELKALFEQYGHIRTLYTACKHRGFVMISYYDIRAARTAMRALQNKPLRRRKLDIHFSIPKVFFTNLKVIVVYSSIY</sequence>
<dbReference type="PANTHER" id="PTHR23189">
    <property type="entry name" value="RNA RECOGNITION MOTIF-CONTAINING"/>
    <property type="match status" value="1"/>
</dbReference>
<evidence type="ECO:0000313" key="5">
    <source>
        <dbReference type="Proteomes" id="UP000447434"/>
    </source>
</evidence>
<dbReference type="Proteomes" id="UP000447434">
    <property type="component" value="Chromosome 8"/>
</dbReference>
<protein>
    <submittedName>
        <fullName evidence="4">Putative RNA recognition motif domain-containing protein</fullName>
    </submittedName>
</protein>
<gene>
    <name evidence="4" type="ORF">Lalb_Chr08g0233401</name>
</gene>
<dbReference type="CDD" id="cd12524">
    <property type="entry name" value="RRM1_MEI2_like"/>
    <property type="match status" value="1"/>
</dbReference>
<dbReference type="AlphaFoldDB" id="A0A6A4Q2B2"/>
<evidence type="ECO:0000256" key="2">
    <source>
        <dbReference type="PROSITE-ProRule" id="PRU00176"/>
    </source>
</evidence>
<dbReference type="SMART" id="SM00360">
    <property type="entry name" value="RRM"/>
    <property type="match status" value="1"/>
</dbReference>